<dbReference type="CDD" id="cd03447">
    <property type="entry name" value="FAS_MaoC"/>
    <property type="match status" value="1"/>
</dbReference>
<dbReference type="Gene3D" id="6.10.60.10">
    <property type="match status" value="1"/>
</dbReference>
<keyword evidence="10 21" id="KW-0443">Lipid metabolism</keyword>
<evidence type="ECO:0000256" key="2">
    <source>
        <dbReference type="ARBA" id="ARBA00010009"/>
    </source>
</evidence>
<dbReference type="GO" id="GO:0004318">
    <property type="term" value="F:enoyl-[acyl-carrier-protein] reductase (NADH) activity"/>
    <property type="evidence" value="ECO:0007669"/>
    <property type="project" value="UniProtKB-UniRule"/>
</dbReference>
<dbReference type="InterPro" id="IPR013565">
    <property type="entry name" value="Fas1/AflB-like_central"/>
</dbReference>
<dbReference type="Pfam" id="PF16073">
    <property type="entry name" value="SAT"/>
    <property type="match status" value="1"/>
</dbReference>
<feature type="domain" description="Malonyl-CoA:ACP transacylase (MAT)" evidence="23">
    <location>
        <begin position="1692"/>
        <end position="2016"/>
    </location>
</feature>
<reference evidence="24" key="1">
    <citation type="submission" date="2021-03" db="EMBL/GenBank/DDBJ databases">
        <authorList>
            <person name="Palmer J.M."/>
        </authorList>
    </citation>
    <scope>NUCLEOTIDE SEQUENCE</scope>
    <source>
        <strain evidence="24">ARV_011</strain>
    </source>
</reference>
<dbReference type="OrthoDB" id="5417908at2759"/>
<gene>
    <name evidence="24" type="primary">FAS1</name>
    <name evidence="24" type="ORF">KQ657_002360</name>
</gene>
<dbReference type="EC" id="3.1.2.14" evidence="21"/>
<dbReference type="SMART" id="SM00827">
    <property type="entry name" value="PKS_AT"/>
    <property type="match status" value="1"/>
</dbReference>
<evidence type="ECO:0000256" key="9">
    <source>
        <dbReference type="ARBA" id="ARBA00023027"/>
    </source>
</evidence>
<keyword evidence="4 21" id="KW-0808">Transferase</keyword>
<keyword evidence="13 21" id="KW-0511">Multifunctional enzyme</keyword>
<evidence type="ECO:0000256" key="22">
    <source>
        <dbReference type="PIRSR" id="PIRSR005562-1"/>
    </source>
</evidence>
<comment type="function">
    <text evidence="20 21">Fatty acid synthetase catalyzes the formation of long-chain fatty acids from acetyl-CoA, malonyl-CoA and NADPH. The beta subunit contains domains for: [acyl-carrier-protein] acetyltransferase and malonyltransferase, S-acyl fatty acid synthase thioesterase, enoyl-[acyl-carrier-protein] reductase, and 3-hydroxypalmitoyl-[acyl-carrier-protein] dehydratase.</text>
</comment>
<name>A0A9P7VD75_9ASCO</name>
<dbReference type="Gene3D" id="3.30.70.2430">
    <property type="match status" value="1"/>
</dbReference>
<dbReference type="GO" id="GO:0004314">
    <property type="term" value="F:[acyl-carrier-protein] S-malonyltransferase activity"/>
    <property type="evidence" value="ECO:0007669"/>
    <property type="project" value="UniProtKB-EC"/>
</dbReference>
<comment type="subunit">
    <text evidence="14 21">[Alpha(6)beta(6)] hexamers of two multifunctional subunits (alpha and beta).</text>
</comment>
<keyword evidence="9 21" id="KW-0520">NAD</keyword>
<dbReference type="Gene3D" id="3.20.20.70">
    <property type="entry name" value="Aldolase class I"/>
    <property type="match status" value="2"/>
</dbReference>
<keyword evidence="6 21" id="KW-0276">Fatty acid metabolism</keyword>
<evidence type="ECO:0000256" key="13">
    <source>
        <dbReference type="ARBA" id="ARBA00023268"/>
    </source>
</evidence>
<comment type="catalytic activity">
    <reaction evidence="18 21">
        <text>a 2,3-saturated acyl-[ACP] + NAD(+) = a (2E)-enoyl-[ACP] + NADH + H(+)</text>
        <dbReference type="Rhea" id="RHEA:10240"/>
        <dbReference type="Rhea" id="RHEA-COMP:9925"/>
        <dbReference type="Rhea" id="RHEA-COMP:9926"/>
        <dbReference type="ChEBI" id="CHEBI:15378"/>
        <dbReference type="ChEBI" id="CHEBI:57540"/>
        <dbReference type="ChEBI" id="CHEBI:57945"/>
        <dbReference type="ChEBI" id="CHEBI:78784"/>
        <dbReference type="ChEBI" id="CHEBI:78785"/>
        <dbReference type="EC" id="1.3.1.9"/>
    </reaction>
</comment>
<evidence type="ECO:0000256" key="18">
    <source>
        <dbReference type="ARBA" id="ARBA00048572"/>
    </source>
</evidence>
<dbReference type="Proteomes" id="UP000790833">
    <property type="component" value="Unassembled WGS sequence"/>
</dbReference>
<dbReference type="PANTHER" id="PTHR10982:SF21">
    <property type="entry name" value="FATTY ACID SYNTHASE SUBUNIT BETA"/>
    <property type="match status" value="1"/>
</dbReference>
<evidence type="ECO:0000313" key="24">
    <source>
        <dbReference type="EMBL" id="KAG7195973.1"/>
    </source>
</evidence>
<dbReference type="GO" id="GO:0016297">
    <property type="term" value="F:fatty acyl-[ACP] hydrolase activity"/>
    <property type="evidence" value="ECO:0007669"/>
    <property type="project" value="UniProtKB-EC"/>
</dbReference>
<dbReference type="RefSeq" id="XP_043051518.1">
    <property type="nucleotide sequence ID" value="XM_043193130.1"/>
</dbReference>
<dbReference type="InterPro" id="IPR029069">
    <property type="entry name" value="HotDog_dom_sf"/>
</dbReference>
<dbReference type="Pfam" id="PF08354">
    <property type="entry name" value="Fas1-AflB-like_hel"/>
    <property type="match status" value="1"/>
</dbReference>
<dbReference type="Pfam" id="PF00698">
    <property type="entry name" value="Acyl_transf_1"/>
    <property type="match status" value="1"/>
</dbReference>
<evidence type="ECO:0000256" key="11">
    <source>
        <dbReference type="ARBA" id="ARBA00023160"/>
    </source>
</evidence>
<dbReference type="GeneID" id="66115734"/>
<evidence type="ECO:0000256" key="5">
    <source>
        <dbReference type="ARBA" id="ARBA00022801"/>
    </source>
</evidence>
<dbReference type="InterPro" id="IPR003965">
    <property type="entry name" value="Fatty_acid_synthase"/>
</dbReference>
<evidence type="ECO:0000256" key="10">
    <source>
        <dbReference type="ARBA" id="ARBA00023098"/>
    </source>
</evidence>
<dbReference type="GO" id="GO:0006633">
    <property type="term" value="P:fatty acid biosynthetic process"/>
    <property type="evidence" value="ECO:0007669"/>
    <property type="project" value="UniProtKB-KW"/>
</dbReference>
<dbReference type="FunFam" id="3.10.129.10:FF:000017">
    <property type="entry name" value="Fatty acid synthase beta subunit dehydratase"/>
    <property type="match status" value="1"/>
</dbReference>
<feature type="active site" description="For acetyltransferase activity" evidence="22">
    <location>
        <position position="277"/>
    </location>
</feature>
<dbReference type="Gene3D" id="6.10.250.1850">
    <property type="match status" value="1"/>
</dbReference>
<dbReference type="GO" id="GO:0019171">
    <property type="term" value="F:(3R)-hydroxyacyl-[acyl-carrier-protein] dehydratase activity"/>
    <property type="evidence" value="ECO:0007669"/>
    <property type="project" value="UniProtKB-EC"/>
</dbReference>
<dbReference type="PIRSF" id="PIRSF005562">
    <property type="entry name" value="FAS_yeast_beta"/>
    <property type="match status" value="1"/>
</dbReference>
<dbReference type="GO" id="GO:0005835">
    <property type="term" value="C:fatty acid synthase complex"/>
    <property type="evidence" value="ECO:0007669"/>
    <property type="project" value="UniProtKB-UniRule"/>
</dbReference>
<comment type="catalytic activity">
    <reaction evidence="16 21">
        <text>holo-[ACP] + malonyl-CoA = malonyl-[ACP] + CoA</text>
        <dbReference type="Rhea" id="RHEA:41792"/>
        <dbReference type="Rhea" id="RHEA-COMP:9623"/>
        <dbReference type="Rhea" id="RHEA-COMP:9685"/>
        <dbReference type="ChEBI" id="CHEBI:57287"/>
        <dbReference type="ChEBI" id="CHEBI:57384"/>
        <dbReference type="ChEBI" id="CHEBI:64479"/>
        <dbReference type="ChEBI" id="CHEBI:78449"/>
        <dbReference type="EC" id="2.3.1.39"/>
    </reaction>
</comment>
<feature type="active site" description="For malonyltransferase activity" evidence="22">
    <location>
        <position position="1836"/>
    </location>
</feature>
<dbReference type="FunFam" id="3.10.129.10:FF:000015">
    <property type="entry name" value="Fatty acid synthase subunit beta"/>
    <property type="match status" value="1"/>
</dbReference>
<dbReference type="Gene3D" id="6.10.140.1400">
    <property type="match status" value="1"/>
</dbReference>
<keyword evidence="3 21" id="KW-0444">Lipid biosynthesis</keyword>
<dbReference type="FunFam" id="3.20.20.70:FF:000078">
    <property type="entry name" value="Fatty acid synthase beta subunit dehydratase"/>
    <property type="match status" value="1"/>
</dbReference>
<evidence type="ECO:0000256" key="21">
    <source>
        <dbReference type="PIRNR" id="PIRNR005562"/>
    </source>
</evidence>
<comment type="catalytic activity">
    <reaction evidence="15 21">
        <text>acetyl-CoA + n malonyl-CoA + 2n NADPH + 4n H(+) = a long-chain-acyl-CoA + n CoA + n CO2 + 2n NADP(+).</text>
        <dbReference type="EC" id="2.3.1.86"/>
    </reaction>
</comment>
<dbReference type="FunFam" id="3.20.20.70:FF:000169">
    <property type="entry name" value="Fatty acid synthase subunit beta"/>
    <property type="match status" value="1"/>
</dbReference>
<dbReference type="EC" id="4.2.1.59" evidence="21"/>
<organism evidence="24 25">
    <name type="scientific">Scheffersomyces spartinae</name>
    <dbReference type="NCBI Taxonomy" id="45513"/>
    <lineage>
        <taxon>Eukaryota</taxon>
        <taxon>Fungi</taxon>
        <taxon>Dikarya</taxon>
        <taxon>Ascomycota</taxon>
        <taxon>Saccharomycotina</taxon>
        <taxon>Pichiomycetes</taxon>
        <taxon>Debaryomycetaceae</taxon>
        <taxon>Scheffersomyces</taxon>
    </lineage>
</organism>
<comment type="catalytic activity">
    <reaction evidence="1 21">
        <text>a (3R)-hydroxyacyl-[ACP] = a (2E)-enoyl-[ACP] + H2O</text>
        <dbReference type="Rhea" id="RHEA:13097"/>
        <dbReference type="Rhea" id="RHEA-COMP:9925"/>
        <dbReference type="Rhea" id="RHEA-COMP:9945"/>
        <dbReference type="ChEBI" id="CHEBI:15377"/>
        <dbReference type="ChEBI" id="CHEBI:78784"/>
        <dbReference type="ChEBI" id="CHEBI:78827"/>
        <dbReference type="EC" id="4.2.1.59"/>
    </reaction>
</comment>
<evidence type="ECO:0000256" key="4">
    <source>
        <dbReference type="ARBA" id="ARBA00022679"/>
    </source>
</evidence>
<dbReference type="Gene3D" id="6.20.240.10">
    <property type="match status" value="1"/>
</dbReference>
<keyword evidence="11 21" id="KW-0275">Fatty acid biosynthesis</keyword>
<dbReference type="Pfam" id="PF22235">
    <property type="entry name" value="FAS1_thioest_ins"/>
    <property type="match status" value="1"/>
</dbReference>
<dbReference type="GO" id="GO:0004321">
    <property type="term" value="F:fatty-acyl-CoA synthase activity"/>
    <property type="evidence" value="ECO:0007669"/>
    <property type="project" value="UniProtKB-EC"/>
</dbReference>
<protein>
    <recommendedName>
        <fullName evidence="21">Fatty acid synthase subunit beta</fullName>
        <ecNumber evidence="21">2.3.1.86</ecNumber>
    </recommendedName>
    <domain>
        <recommendedName>
            <fullName evidence="21">3-hydroxyacyl-[acyl-carrier-protein] dehydratase</fullName>
            <ecNumber evidence="21">4.2.1.59</ecNumber>
        </recommendedName>
    </domain>
    <domain>
        <recommendedName>
            <fullName evidence="21">Enoyl-[acyl-carrier-protein] reductase [NADH]</fullName>
            <ecNumber evidence="21">1.3.1.9</ecNumber>
        </recommendedName>
    </domain>
    <domain>
        <recommendedName>
            <fullName evidence="21">[Acyl-carrier-protein] acetyltransferase</fullName>
            <ecNumber evidence="21">2.3.1.38</ecNumber>
        </recommendedName>
    </domain>
    <domain>
        <recommendedName>
            <fullName evidence="21">[Acyl-carrier-protein] malonyltransferase</fullName>
            <ecNumber evidence="21">2.3.1.39</ecNumber>
        </recommendedName>
    </domain>
    <domain>
        <recommendedName>
            <fullName evidence="21">S-acyl fatty acid synthase thioesterase</fullName>
            <ecNumber evidence="21">3.1.2.14</ecNumber>
        </recommendedName>
    </domain>
</protein>
<evidence type="ECO:0000256" key="1">
    <source>
        <dbReference type="ARBA" id="ARBA00001055"/>
    </source>
</evidence>
<comment type="catalytic activity">
    <reaction evidence="17 21">
        <text>(9Z)-octadecenoyl-[ACP] + H2O = (9Z)-octadecenoate + holo-[ACP] + H(+)</text>
        <dbReference type="Rhea" id="RHEA:15057"/>
        <dbReference type="Rhea" id="RHEA-COMP:9685"/>
        <dbReference type="Rhea" id="RHEA-COMP:9924"/>
        <dbReference type="ChEBI" id="CHEBI:15377"/>
        <dbReference type="ChEBI" id="CHEBI:15378"/>
        <dbReference type="ChEBI" id="CHEBI:30823"/>
        <dbReference type="ChEBI" id="CHEBI:64479"/>
        <dbReference type="ChEBI" id="CHEBI:78783"/>
        <dbReference type="EC" id="3.1.2.14"/>
    </reaction>
</comment>
<dbReference type="FunFam" id="3.40.366.10:FF:000003">
    <property type="entry name" value="Fatty acid synthase subunit beta dehydratase"/>
    <property type="match status" value="1"/>
</dbReference>
<evidence type="ECO:0000256" key="7">
    <source>
        <dbReference type="ARBA" id="ARBA00022857"/>
    </source>
</evidence>
<evidence type="ECO:0000256" key="16">
    <source>
        <dbReference type="ARBA" id="ARBA00048462"/>
    </source>
</evidence>
<dbReference type="InterPro" id="IPR014043">
    <property type="entry name" value="Acyl_transferase_dom"/>
</dbReference>
<dbReference type="FunFam" id="1.20.930.70:FF:000001">
    <property type="entry name" value="Fatty acid synthase beta subunit dehydratase"/>
    <property type="match status" value="1"/>
</dbReference>
<dbReference type="InterPro" id="IPR032088">
    <property type="entry name" value="SAT"/>
</dbReference>
<keyword evidence="7 21" id="KW-0521">NADP</keyword>
<dbReference type="PANTHER" id="PTHR10982">
    <property type="entry name" value="MALONYL COA-ACYL CARRIER PROTEIN TRANSACYLASE"/>
    <property type="match status" value="1"/>
</dbReference>
<dbReference type="InterPro" id="IPR050830">
    <property type="entry name" value="Fungal_FAS"/>
</dbReference>
<accession>A0A9P7VD75</accession>
<evidence type="ECO:0000256" key="6">
    <source>
        <dbReference type="ARBA" id="ARBA00022832"/>
    </source>
</evidence>
<dbReference type="Gene3D" id="1.20.1050.120">
    <property type="match status" value="1"/>
</dbReference>
<evidence type="ECO:0000256" key="8">
    <source>
        <dbReference type="ARBA" id="ARBA00023002"/>
    </source>
</evidence>
<evidence type="ECO:0000256" key="15">
    <source>
        <dbReference type="ARBA" id="ARBA00048237"/>
    </source>
</evidence>
<dbReference type="InterPro" id="IPR041099">
    <property type="entry name" value="FAS1_N"/>
</dbReference>
<dbReference type="Gene3D" id="3.30.1120.100">
    <property type="match status" value="1"/>
</dbReference>
<dbReference type="FunFam" id="3.30.1120.100:FF:000001">
    <property type="entry name" value="Fatty acid synthase beta subunit dehydratase"/>
    <property type="match status" value="1"/>
</dbReference>
<evidence type="ECO:0000313" key="25">
    <source>
        <dbReference type="Proteomes" id="UP000790833"/>
    </source>
</evidence>
<dbReference type="PRINTS" id="PR01483">
    <property type="entry name" value="FASYNTHASE"/>
</dbReference>
<comment type="catalytic activity">
    <reaction evidence="19 21">
        <text>holo-[ACP] + acetyl-CoA = acetyl-[ACP] + CoA</text>
        <dbReference type="Rhea" id="RHEA:41788"/>
        <dbReference type="Rhea" id="RHEA-COMP:9621"/>
        <dbReference type="Rhea" id="RHEA-COMP:9685"/>
        <dbReference type="ChEBI" id="CHEBI:57287"/>
        <dbReference type="ChEBI" id="CHEBI:57288"/>
        <dbReference type="ChEBI" id="CHEBI:64479"/>
        <dbReference type="ChEBI" id="CHEBI:78446"/>
        <dbReference type="EC" id="2.3.1.38"/>
    </reaction>
</comment>
<dbReference type="EC" id="2.3.1.86" evidence="21"/>
<dbReference type="Pfam" id="PF01575">
    <property type="entry name" value="MaoC_dehydratas"/>
    <property type="match status" value="1"/>
</dbReference>
<dbReference type="GO" id="GO:0004312">
    <property type="term" value="F:fatty acid synthase activity"/>
    <property type="evidence" value="ECO:0007669"/>
    <property type="project" value="InterPro"/>
</dbReference>
<dbReference type="FunFam" id="3.40.366.10:FF:000006">
    <property type="entry name" value="Fatty acid synthase beta subunit dehydratase"/>
    <property type="match status" value="1"/>
</dbReference>
<proteinExistence type="inferred from homology"/>
<evidence type="ECO:0000256" key="14">
    <source>
        <dbReference type="ARBA" id="ARBA00033756"/>
    </source>
</evidence>
<keyword evidence="8 21" id="KW-0560">Oxidoreductase</keyword>
<keyword evidence="25" id="KW-1185">Reference proteome</keyword>
<evidence type="ECO:0000256" key="12">
    <source>
        <dbReference type="ARBA" id="ARBA00023239"/>
    </source>
</evidence>
<comment type="caution">
    <text evidence="24">The sequence shown here is derived from an EMBL/GenBank/DDBJ whole genome shotgun (WGS) entry which is preliminary data.</text>
</comment>
<dbReference type="Gene3D" id="3.40.366.10">
    <property type="entry name" value="Malonyl-Coenzyme A Acyl Carrier Protein, domain 2"/>
    <property type="match status" value="3"/>
</dbReference>
<dbReference type="EC" id="2.3.1.38" evidence="21"/>
<dbReference type="FunFam" id="3.30.70.2430:FF:000001">
    <property type="entry name" value="Fatty acid synthase subunit beta"/>
    <property type="match status" value="1"/>
</dbReference>
<dbReference type="SUPFAM" id="SSF54637">
    <property type="entry name" value="Thioesterase/thiol ester dehydrase-isomerase"/>
    <property type="match status" value="2"/>
</dbReference>
<sequence length="2079" mass="231571">MSTTTHRPFSLHHGDIEYTTLVPSDLFFICSQVREQFVRILPDPTEGYAGDDEPSTPAELSAKFLGFLSTFVDPEDNDNRFNRFLSIMLQDFNNRFLTGNTSDIHTFAANLLEQPDLDAFTTTKASQLIQHYYTALVNSKTPIPEITPDLLTKENAAKIYAIFGGQGNTDDYFEELRDLYQTYHSLINDFVGPIAAKLQQLVKSTENVDKIYTQGFDILTWLSSVERTPDQDYLLSVPVSCPLICVIQLCHYAITCKVLGITPGQFRSHLAGSTGHSQGLVTAVAISSSTSWESFLENSIKAVSLLFFIGARSLMVYPRTTLPPTMLQDSLENGEGRPSPMVSIRDLTLESVEKFINETNKHLPKEKHVAISLINGGRNLVVSGPPESLYGLNLSMRNKKAPSGLDQARIPYSERKLKFSNRFLPIFAPFHSHLLEPATNLIINDIANAGLKFSAKDLGIPVFDTFDGSNLQDYTGPDSIAVRITKCITQFSVHWELATKFQGSHILDFGPGGVSGLGVLTHRNKEGTGVRIILAGTLDVHGAQSDDEYGFKQEIFNQAPGSIKRALNWLEEFKPTLIKNSEGKAFVNTKFSRLLGKAPLMVPGMTPTTVNPSFVLAAIRAGYHIELAGGGYFHAPGMEAALKSIYNDNPHFPKVTPGAGVAINLIYVNPRMLQWGIPLIKELRAKGFPIQSMSIGAGVPSLEVASEYIEELGLTHLGLKPGSIDAISQCITIAKAHPDFPIVLQWTGGRGGGHHSFEDFHQPILQMYSKIRRCSNIILVAGSGFGSDEDTYPYLTGSWSAKFNYPPMPFDGFLLGSRVMVAKEACTSLEAKKAIAKCSGVADDKWEQTYKKPTGGIITVRSEMGEPIHKIATRGVMFWKEMDDTIFNLPKNKLLEALNKKRDYIIERLNKDFQKPWFGMNSNGVCDLEDMTYQEVANRLIELMYVKKSERWIDVSLRNFFGDYLRRVEERFTSNDGQISLIQSYNQLQDKPQQFTDKFFETYGEAKNQLISEEDCDFFLMCCSRPTQKPAPFVPVLDERFEVFFKKDSLWQSEDLEAVIDEDVERTCILHGPVAAQFTSKVNEPVKDILDNIHNGHIAKLIDDVYGGDESKIPVVEIFGIKQGVAVSKMPTGVTKSTTGTSTVFSIGSGAVPTASEWINLLAGTKNSWLNSLLSADRIVQGYNFVDNSILDILAPSQNIKVEIENYNASSSSKTKLTLYEKLRGDYKTAVEIQLKSKDIIQVNLIEHRTADGKPCALEFLYRYNSSDGFAPILEVMEGRNDRIKEFYWKLWFGSNETVDLSIDVQKPLDGDEVVITGQDIAEFTHAIGNKCEAFVDKPGKKVLAPMDFAIVVGWKAIMKAIFPKSVDGDLLKLVHLSNGYRMIPGAEPLKKGDVVTTNAEVKSVLNQPSGKMVEVVGTIYREGNAVMEVTSQFLYRGEYNDFENTFQKVTETPVELAITSSKDLAVLKSKEWFHLDEDVELLNKTLTFRCESVYTFKTAEVYSSIVTTGKVFIELDTKEVIQIGTVDYEAGKSYGNPVTNYLTRNGHTIEQAVKFENAIPLSSGEELSSKAPSTNEPYARVSGDYNPIHVNRVFAAYAKLPGTITHGMFSSAAIRSLVEQWAANSVAQRVRAFKANFVGMVLPNDILQTTMEHVGMVNGRKIVKVETKNVETEVTVLSGEAEIEQPITTYVFTGQGSQEQGMGMDLYNSSEVARQVWDKADKHFIENYGFSILDIVQNNQNELTIHFGGAKGRKIRENYISMMFETIGEDGEINSEKIFKDIDHTTTSYTFVSPTGLLSATQFTQPALTLMEKAAYEDIKSKGLVPSDIMFAGHSLGEYSALASLANVMPIESLVDVVFYRGMTMQVAVPRDELGRSNYGMIAINPSRISPTFDDAALRFVVEEVSSKTQWLLEIVNYNVENQQYVAAGDLRALDTVTNVLNVIKLNKIDIVKLQASMSLEKVQEHLKEIIDEVSVQSTSKPQPIDLQRGFACIPLKGISVPFHSSYLMSGVKPFQRFLNKKIKKSSIKPQDLIGKYVPNVTAKPFQITKEYFEEVYQLTKSEKIKKIIDNWETYESA</sequence>
<dbReference type="Pfam" id="PF13452">
    <property type="entry name" value="FAS1_DH_region"/>
    <property type="match status" value="1"/>
</dbReference>
<dbReference type="Pfam" id="PF17951">
    <property type="entry name" value="FAS_meander"/>
    <property type="match status" value="1"/>
</dbReference>
<evidence type="ECO:0000256" key="17">
    <source>
        <dbReference type="ARBA" id="ARBA00048536"/>
    </source>
</evidence>
<evidence type="ECO:0000256" key="19">
    <source>
        <dbReference type="ARBA" id="ARBA00048835"/>
    </source>
</evidence>
<evidence type="ECO:0000256" key="3">
    <source>
        <dbReference type="ARBA" id="ARBA00022516"/>
    </source>
</evidence>
<keyword evidence="12 21" id="KW-0456">Lyase</keyword>
<dbReference type="Gene3D" id="1.20.930.70">
    <property type="match status" value="1"/>
</dbReference>
<dbReference type="InterPro" id="IPR040883">
    <property type="entry name" value="FAS_meander"/>
</dbReference>
<dbReference type="GO" id="GO:0004313">
    <property type="term" value="F:[acyl-carrier-protein] S-acetyltransferase activity"/>
    <property type="evidence" value="ECO:0007669"/>
    <property type="project" value="UniProtKB-EC"/>
</dbReference>
<dbReference type="SUPFAM" id="SSF52151">
    <property type="entry name" value="FabD/lysophospholipase-like"/>
    <property type="match status" value="2"/>
</dbReference>
<evidence type="ECO:0000259" key="23">
    <source>
        <dbReference type="SMART" id="SM00827"/>
    </source>
</evidence>
<dbReference type="Pfam" id="PF17828">
    <property type="entry name" value="FAS_N"/>
    <property type="match status" value="1"/>
</dbReference>
<dbReference type="InterPro" id="IPR039569">
    <property type="entry name" value="FAS1-like_DH_region"/>
</dbReference>
<dbReference type="EC" id="1.3.1.9" evidence="21"/>
<dbReference type="Gene3D" id="3.10.129.10">
    <property type="entry name" value="Hotdog Thioesterase"/>
    <property type="match status" value="2"/>
</dbReference>
<dbReference type="EC" id="2.3.1.39" evidence="21"/>
<dbReference type="EMBL" id="JAHMUF010000002">
    <property type="protein sequence ID" value="KAG7195973.1"/>
    <property type="molecule type" value="Genomic_DNA"/>
</dbReference>
<keyword evidence="5 21" id="KW-0378">Hydrolase</keyword>
<dbReference type="InterPro" id="IPR016452">
    <property type="entry name" value="Fas1/AflB-like"/>
</dbReference>
<dbReference type="InterPro" id="IPR016035">
    <property type="entry name" value="Acyl_Trfase/lysoPLipase"/>
</dbReference>
<evidence type="ECO:0000256" key="20">
    <source>
        <dbReference type="ARBA" id="ARBA00058855"/>
    </source>
</evidence>
<dbReference type="InterPro" id="IPR002539">
    <property type="entry name" value="MaoC-like_dom"/>
</dbReference>
<comment type="similarity">
    <text evidence="2 21">Belongs to the fungal fatty acid synthetase subunit beta family.</text>
</comment>
<dbReference type="InterPro" id="IPR001227">
    <property type="entry name" value="Ac_transferase_dom_sf"/>
</dbReference>
<dbReference type="InterPro" id="IPR013785">
    <property type="entry name" value="Aldolase_TIM"/>
</dbReference>